<dbReference type="Proteomes" id="UP000015102">
    <property type="component" value="Unassembled WGS sequence"/>
</dbReference>
<dbReference type="AlphaFoldDB" id="T1GXV4"/>
<accession>T1GXV4</accession>
<protein>
    <submittedName>
        <fullName evidence="1">Uncharacterized protein</fullName>
    </submittedName>
</protein>
<reference evidence="1" key="2">
    <citation type="submission" date="2015-06" db="UniProtKB">
        <authorList>
            <consortium name="EnsemblMetazoa"/>
        </authorList>
    </citation>
    <scope>IDENTIFICATION</scope>
</reference>
<name>T1GXV4_MEGSC</name>
<organism evidence="1 2">
    <name type="scientific">Megaselia scalaris</name>
    <name type="common">Humpbacked fly</name>
    <name type="synonym">Phora scalaris</name>
    <dbReference type="NCBI Taxonomy" id="36166"/>
    <lineage>
        <taxon>Eukaryota</taxon>
        <taxon>Metazoa</taxon>
        <taxon>Ecdysozoa</taxon>
        <taxon>Arthropoda</taxon>
        <taxon>Hexapoda</taxon>
        <taxon>Insecta</taxon>
        <taxon>Pterygota</taxon>
        <taxon>Neoptera</taxon>
        <taxon>Endopterygota</taxon>
        <taxon>Diptera</taxon>
        <taxon>Brachycera</taxon>
        <taxon>Muscomorpha</taxon>
        <taxon>Platypezoidea</taxon>
        <taxon>Phoridae</taxon>
        <taxon>Megaseliini</taxon>
        <taxon>Megaselia</taxon>
    </lineage>
</organism>
<dbReference type="HOGENOM" id="CLU_2765146_0_0_1"/>
<evidence type="ECO:0000313" key="1">
    <source>
        <dbReference type="EnsemblMetazoa" id="MESCA008664-PA"/>
    </source>
</evidence>
<reference evidence="2" key="1">
    <citation type="submission" date="2013-02" db="EMBL/GenBank/DDBJ databases">
        <authorList>
            <person name="Hughes D."/>
        </authorList>
    </citation>
    <scope>NUCLEOTIDE SEQUENCE</scope>
    <source>
        <strain>Durham</strain>
        <strain evidence="2">NC isolate 2 -- Noor lab</strain>
    </source>
</reference>
<proteinExistence type="predicted"/>
<keyword evidence="2" id="KW-1185">Reference proteome</keyword>
<sequence length="70" mass="8170">MSLTNMFLLLRQKFGSYNVVHNYPPSYLQKIVGNEKIIFICKQDKSFRSSNEYIPKTTPVKREIDLDLTG</sequence>
<evidence type="ECO:0000313" key="2">
    <source>
        <dbReference type="Proteomes" id="UP000015102"/>
    </source>
</evidence>
<dbReference type="EMBL" id="CAQQ02382464">
    <property type="status" value="NOT_ANNOTATED_CDS"/>
    <property type="molecule type" value="Genomic_DNA"/>
</dbReference>
<dbReference type="EnsemblMetazoa" id="MESCA008664-RA">
    <property type="protein sequence ID" value="MESCA008664-PA"/>
    <property type="gene ID" value="MESCA008664"/>
</dbReference>